<name>A0AC35FZ81_9BILA</name>
<accession>A0AC35FZ81</accession>
<sequence>MLKLASIPPPKMPIRKRPSNFITFDPQQKWQTKIGKTIILISFFVCYLIFFALFLYFNVQWKSAEFKWNVDRNESCSATVSMIDFIGDINTAYYCLIVLGTVGLLSIFIFKKAAVSSNIFISITILATVTSFMSIATITIYALSNGWNTSNCTDLKIVDFLNRRLIIQSLASLIVNVLYVIICYHLHKKGLKQNILDGNSRRVYSISPPEFVSSFPPPPPYYSTRQTC</sequence>
<organism evidence="1 2">
    <name type="scientific">Panagrolaimus sp. PS1159</name>
    <dbReference type="NCBI Taxonomy" id="55785"/>
    <lineage>
        <taxon>Eukaryota</taxon>
        <taxon>Metazoa</taxon>
        <taxon>Ecdysozoa</taxon>
        <taxon>Nematoda</taxon>
        <taxon>Chromadorea</taxon>
        <taxon>Rhabditida</taxon>
        <taxon>Tylenchina</taxon>
        <taxon>Panagrolaimomorpha</taxon>
        <taxon>Panagrolaimoidea</taxon>
        <taxon>Panagrolaimidae</taxon>
        <taxon>Panagrolaimus</taxon>
    </lineage>
</organism>
<dbReference type="WBParaSite" id="PS1159_v2.g21819.t1">
    <property type="protein sequence ID" value="PS1159_v2.g21819.t1"/>
    <property type="gene ID" value="PS1159_v2.g21819"/>
</dbReference>
<dbReference type="Proteomes" id="UP000887580">
    <property type="component" value="Unplaced"/>
</dbReference>
<evidence type="ECO:0000313" key="1">
    <source>
        <dbReference type="Proteomes" id="UP000887580"/>
    </source>
</evidence>
<protein>
    <submittedName>
        <fullName evidence="2">Uncharacterized protein</fullName>
    </submittedName>
</protein>
<proteinExistence type="predicted"/>
<evidence type="ECO:0000313" key="2">
    <source>
        <dbReference type="WBParaSite" id="PS1159_v2.g21819.t1"/>
    </source>
</evidence>
<reference evidence="2" key="1">
    <citation type="submission" date="2022-11" db="UniProtKB">
        <authorList>
            <consortium name="WormBaseParasite"/>
        </authorList>
    </citation>
    <scope>IDENTIFICATION</scope>
</reference>